<reference evidence="2 3" key="1">
    <citation type="submission" date="2018-10" db="EMBL/GenBank/DDBJ databases">
        <title>Kocuria sp. M5W7-7, whole genome shotgun sequence.</title>
        <authorList>
            <person name="Tuo L."/>
        </authorList>
    </citation>
    <scope>NUCLEOTIDE SEQUENCE [LARGE SCALE GENOMIC DNA]</scope>
    <source>
        <strain evidence="2 3">M5W7-7</strain>
    </source>
</reference>
<dbReference type="Pfam" id="PF13692">
    <property type="entry name" value="Glyco_trans_1_4"/>
    <property type="match status" value="1"/>
</dbReference>
<dbReference type="AlphaFoldDB" id="A0A3N3ZTT2"/>
<organism evidence="2 3">
    <name type="scientific">Kocuria soli</name>
    <dbReference type="NCBI Taxonomy" id="2485125"/>
    <lineage>
        <taxon>Bacteria</taxon>
        <taxon>Bacillati</taxon>
        <taxon>Actinomycetota</taxon>
        <taxon>Actinomycetes</taxon>
        <taxon>Micrococcales</taxon>
        <taxon>Micrococcaceae</taxon>
        <taxon>Kocuria</taxon>
    </lineage>
</organism>
<accession>A0A3N3ZTT2</accession>
<protein>
    <recommendedName>
        <fullName evidence="1">D-inositol 3-phosphate glycosyltransferase</fullName>
    </recommendedName>
</protein>
<dbReference type="PANTHER" id="PTHR45947:SF3">
    <property type="entry name" value="SULFOQUINOVOSYL TRANSFERASE SQD2"/>
    <property type="match status" value="1"/>
</dbReference>
<evidence type="ECO:0000313" key="3">
    <source>
        <dbReference type="Proteomes" id="UP000270616"/>
    </source>
</evidence>
<proteinExistence type="predicted"/>
<dbReference type="Gene3D" id="3.40.50.2000">
    <property type="entry name" value="Glycogen Phosphorylase B"/>
    <property type="match status" value="2"/>
</dbReference>
<comment type="caution">
    <text evidence="2">The sequence shown here is derived from an EMBL/GenBank/DDBJ whole genome shotgun (WGS) entry which is preliminary data.</text>
</comment>
<dbReference type="GO" id="GO:0016757">
    <property type="term" value="F:glycosyltransferase activity"/>
    <property type="evidence" value="ECO:0007669"/>
    <property type="project" value="TreeGrafter"/>
</dbReference>
<dbReference type="SUPFAM" id="SSF53756">
    <property type="entry name" value="UDP-Glycosyltransferase/glycogen phosphorylase"/>
    <property type="match status" value="1"/>
</dbReference>
<sequence length="382" mass="42034">MIVQPMIPGYRSEFFRRVVDRIQSSGNQVIVATGVSSGEHAKRGDVANDSLPWQRSGRGWGRFFGPMYVRYHGSVGFQRTADVVVCELATGCIDTHVALLRRALTRWLPGIRSPRVITWGHVGAYTRTHGTFLNAVETIMMRASDQVLAYTPKGVLDARDRGVPQNRVRSLDNTVDLEALQAAVDEVSVLSPSQAWSELTSGAEQETVPVRCVAYVGGLDRSKRVDFLAEALERWWQADPQLRVLVGGAGADAHLLDLAVQRGQVLRLGRVGDREKALMSRVAQFMLMPGRVGLVAVESFVLALPVVTTPHPYHAPEFDYLVPGTDSLVLTDEPTQWADEILDVYEQPGAIDRLRSAARERAGTPSMDHMVATFVDACESAM</sequence>
<keyword evidence="3" id="KW-1185">Reference proteome</keyword>
<evidence type="ECO:0000313" key="2">
    <source>
        <dbReference type="EMBL" id="ROZ63275.1"/>
    </source>
</evidence>
<gene>
    <name evidence="2" type="ORF">EDL96_06970</name>
</gene>
<keyword evidence="2" id="KW-0808">Transferase</keyword>
<dbReference type="InterPro" id="IPR050194">
    <property type="entry name" value="Glycosyltransferase_grp1"/>
</dbReference>
<dbReference type="PANTHER" id="PTHR45947">
    <property type="entry name" value="SULFOQUINOVOSYL TRANSFERASE SQD2"/>
    <property type="match status" value="1"/>
</dbReference>
<dbReference type="EMBL" id="RKMF01000007">
    <property type="protein sequence ID" value="ROZ63275.1"/>
    <property type="molecule type" value="Genomic_DNA"/>
</dbReference>
<name>A0A3N3ZTT2_9MICC</name>
<dbReference type="Proteomes" id="UP000270616">
    <property type="component" value="Unassembled WGS sequence"/>
</dbReference>
<evidence type="ECO:0000256" key="1">
    <source>
        <dbReference type="ARBA" id="ARBA00021292"/>
    </source>
</evidence>